<keyword evidence="6" id="KW-0964">Secreted</keyword>
<dbReference type="Pfam" id="PF00544">
    <property type="entry name" value="Pectate_lyase_4"/>
    <property type="match status" value="1"/>
</dbReference>
<dbReference type="AlphaFoldDB" id="B9R950"/>
<reference evidence="15" key="1">
    <citation type="journal article" date="2010" name="Nat. Biotechnol.">
        <title>Draft genome sequence of the oilseed species Ricinus communis.</title>
        <authorList>
            <person name="Chan A.P."/>
            <person name="Crabtree J."/>
            <person name="Zhao Q."/>
            <person name="Lorenzi H."/>
            <person name="Orvis J."/>
            <person name="Puiu D."/>
            <person name="Melake-Berhan A."/>
            <person name="Jones K.M."/>
            <person name="Redman J."/>
            <person name="Chen G."/>
            <person name="Cahoon E.B."/>
            <person name="Gedil M."/>
            <person name="Stanke M."/>
            <person name="Haas B.J."/>
            <person name="Wortman J.R."/>
            <person name="Fraser-Liggett C.M."/>
            <person name="Ravel J."/>
            <person name="Rabinowicz P.D."/>
        </authorList>
    </citation>
    <scope>NUCLEOTIDE SEQUENCE [LARGE SCALE GENOMIC DNA]</scope>
    <source>
        <strain evidence="15">cv. Hale</strain>
    </source>
</reference>
<comment type="catalytic activity">
    <reaction evidence="1 12">
        <text>Eliminative cleavage of (1-&gt;4)-alpha-D-galacturonan to give oligosaccharides with 4-deoxy-alpha-D-galact-4-enuronosyl groups at their non-reducing ends.</text>
        <dbReference type="EC" id="4.2.2.2"/>
    </reaction>
</comment>
<comment type="cofactor">
    <cofactor evidence="12">
        <name>Ca(2+)</name>
        <dbReference type="ChEBI" id="CHEBI:29108"/>
    </cofactor>
    <text evidence="12">Binds 1 Ca(2+) ion. Required for its activity.</text>
</comment>
<comment type="similarity">
    <text evidence="4 12">Belongs to the polysaccharide lyase 1 family.</text>
</comment>
<dbReference type="InterPro" id="IPR006626">
    <property type="entry name" value="PbH1"/>
</dbReference>
<evidence type="ECO:0000313" key="15">
    <source>
        <dbReference type="Proteomes" id="UP000008311"/>
    </source>
</evidence>
<dbReference type="STRING" id="3988.B9R950"/>
<dbReference type="SUPFAM" id="SSF51126">
    <property type="entry name" value="Pectin lyase-like"/>
    <property type="match status" value="1"/>
</dbReference>
<accession>B9R950</accession>
<keyword evidence="6" id="KW-0134">Cell wall</keyword>
<dbReference type="InterPro" id="IPR045032">
    <property type="entry name" value="PEL"/>
</dbReference>
<keyword evidence="9 12" id="KW-0106">Calcium</keyword>
<dbReference type="SMART" id="SM00710">
    <property type="entry name" value="PbH1"/>
    <property type="match status" value="3"/>
</dbReference>
<dbReference type="Gene3D" id="2.160.20.10">
    <property type="entry name" value="Single-stranded right-handed beta-helix, Pectin lyase-like"/>
    <property type="match status" value="1"/>
</dbReference>
<evidence type="ECO:0000256" key="11">
    <source>
        <dbReference type="ARBA" id="ARBA00023239"/>
    </source>
</evidence>
<feature type="domain" description="Pectate lyase" evidence="13">
    <location>
        <begin position="161"/>
        <end position="358"/>
    </location>
</feature>
<evidence type="ECO:0000256" key="5">
    <source>
        <dbReference type="ARBA" id="ARBA00012272"/>
    </source>
</evidence>
<evidence type="ECO:0000256" key="9">
    <source>
        <dbReference type="ARBA" id="ARBA00022837"/>
    </source>
</evidence>
<dbReference type="Proteomes" id="UP000008311">
    <property type="component" value="Unassembled WGS sequence"/>
</dbReference>
<dbReference type="PANTHER" id="PTHR31683:SF69">
    <property type="entry name" value="PECTATE LYASE 7-RELATED"/>
    <property type="match status" value="1"/>
</dbReference>
<evidence type="ECO:0000256" key="8">
    <source>
        <dbReference type="ARBA" id="ARBA00022729"/>
    </source>
</evidence>
<sequence length="433" mass="48209">METVKYIKLLVIAFATIIPTLKANIAHFDKVWQQRAKEASHAALQAYHPNPEDIVNHFNKEVAKSLNDFSSTSSQLSQHKRPCHATNPIDRCWRCDANWASNRKKLAGCALGFGRMTTGGKDGDYYVVTDPSDDDLVNPREGTLRYGVIQDRPLWITFAGDMVITLSQELIINSNKTIDGRGANVHISCGAQITIQYARNIIIHGIHIHDIRGGSGGKIRDSETHFGKRTASDGDGISIYGSNNIWIDHVSISNCTDGLIDAIMASTAITISNCHFTRHNTVMLLGGNNKFSADSVMQVTVAFNHFDRKLVQRMPRVRYGLAHVVNNDYTSWEMYAIGGSEHPTIISQGNRFLAPPDPDCKQVTKRNVEPESEWKSWNWRSEGDLMLNGAFFVESGSPIETHGKEEVHAMPGTLVHRLTRYAGALHCKKQKPC</sequence>
<dbReference type="EC" id="4.2.2.2" evidence="5 12"/>
<dbReference type="eggNOG" id="ENOG502QQE2">
    <property type="taxonomic scope" value="Eukaryota"/>
</dbReference>
<dbReference type="GO" id="GO:0030570">
    <property type="term" value="F:pectate lyase activity"/>
    <property type="evidence" value="ECO:0000318"/>
    <property type="project" value="GO_Central"/>
</dbReference>
<keyword evidence="15" id="KW-1185">Reference proteome</keyword>
<evidence type="ECO:0000256" key="2">
    <source>
        <dbReference type="ARBA" id="ARBA00004191"/>
    </source>
</evidence>
<dbReference type="UniPathway" id="UPA00545">
    <property type="reaction ID" value="UER00824"/>
</dbReference>
<keyword evidence="8" id="KW-0732">Signal</keyword>
<evidence type="ECO:0000313" key="14">
    <source>
        <dbReference type="EMBL" id="EEF52127.1"/>
    </source>
</evidence>
<name>B9R950_RICCO</name>
<keyword evidence="7 12" id="KW-0479">Metal-binding</keyword>
<dbReference type="OrthoDB" id="1637350at2759"/>
<organism evidence="14 15">
    <name type="scientific">Ricinus communis</name>
    <name type="common">Castor bean</name>
    <dbReference type="NCBI Taxonomy" id="3988"/>
    <lineage>
        <taxon>Eukaryota</taxon>
        <taxon>Viridiplantae</taxon>
        <taxon>Streptophyta</taxon>
        <taxon>Embryophyta</taxon>
        <taxon>Tracheophyta</taxon>
        <taxon>Spermatophyta</taxon>
        <taxon>Magnoliopsida</taxon>
        <taxon>eudicotyledons</taxon>
        <taxon>Gunneridae</taxon>
        <taxon>Pentapetalae</taxon>
        <taxon>rosids</taxon>
        <taxon>fabids</taxon>
        <taxon>Malpighiales</taxon>
        <taxon>Euphorbiaceae</taxon>
        <taxon>Acalyphoideae</taxon>
        <taxon>Acalypheae</taxon>
        <taxon>Ricinus</taxon>
    </lineage>
</organism>
<dbReference type="PRINTS" id="PR00807">
    <property type="entry name" value="AMBALLERGEN"/>
</dbReference>
<evidence type="ECO:0000256" key="6">
    <source>
        <dbReference type="ARBA" id="ARBA00022512"/>
    </source>
</evidence>
<dbReference type="InterPro" id="IPR007524">
    <property type="entry name" value="Pec_lyase_N"/>
</dbReference>
<dbReference type="InterPro" id="IPR018082">
    <property type="entry name" value="AmbAllergen"/>
</dbReference>
<dbReference type="Pfam" id="PF04431">
    <property type="entry name" value="Pec_lyase_N"/>
    <property type="match status" value="1"/>
</dbReference>
<dbReference type="InterPro" id="IPR002022">
    <property type="entry name" value="Pec_lyase"/>
</dbReference>
<dbReference type="InParanoid" id="B9R950"/>
<comment type="pathway">
    <text evidence="3 12">Glycan metabolism; pectin degradation; 2-dehydro-3-deoxy-D-gluconate from pectin: step 2/5.</text>
</comment>
<evidence type="ECO:0000259" key="13">
    <source>
        <dbReference type="SMART" id="SM00656"/>
    </source>
</evidence>
<proteinExistence type="inferred from homology"/>
<dbReference type="OMA" id="HISMSES"/>
<evidence type="ECO:0000256" key="12">
    <source>
        <dbReference type="RuleBase" id="RU361123"/>
    </source>
</evidence>
<keyword evidence="10" id="KW-0325">Glycoprotein</keyword>
<evidence type="ECO:0000256" key="4">
    <source>
        <dbReference type="ARBA" id="ARBA00010980"/>
    </source>
</evidence>
<dbReference type="GO" id="GO:0046872">
    <property type="term" value="F:metal ion binding"/>
    <property type="evidence" value="ECO:0007669"/>
    <property type="project" value="UniProtKB-KW"/>
</dbReference>
<dbReference type="InterPro" id="IPR012334">
    <property type="entry name" value="Pectin_lyas_fold"/>
</dbReference>
<evidence type="ECO:0000256" key="10">
    <source>
        <dbReference type="ARBA" id="ARBA00023180"/>
    </source>
</evidence>
<comment type="subcellular location">
    <subcellularLocation>
        <location evidence="2">Secreted</location>
        <location evidence="2">Cell wall</location>
    </subcellularLocation>
</comment>
<gene>
    <name evidence="14" type="ORF">RCOM_1513740</name>
</gene>
<dbReference type="KEGG" id="rcu:8277367"/>
<evidence type="ECO:0000256" key="3">
    <source>
        <dbReference type="ARBA" id="ARBA00005220"/>
    </source>
</evidence>
<dbReference type="SMART" id="SM00656">
    <property type="entry name" value="Amb_all"/>
    <property type="match status" value="1"/>
</dbReference>
<dbReference type="PANTHER" id="PTHR31683">
    <property type="entry name" value="PECTATE LYASE 18-RELATED"/>
    <property type="match status" value="1"/>
</dbReference>
<protein>
    <recommendedName>
        <fullName evidence="5 12">Pectate lyase</fullName>
        <ecNumber evidence="5 12">4.2.2.2</ecNumber>
    </recommendedName>
</protein>
<keyword evidence="11 12" id="KW-0456">Lyase</keyword>
<dbReference type="GO" id="GO:0045490">
    <property type="term" value="P:pectin catabolic process"/>
    <property type="evidence" value="ECO:0007669"/>
    <property type="project" value="UniProtKB-UniPathway"/>
</dbReference>
<dbReference type="EMBL" id="EQ973773">
    <property type="protein sequence ID" value="EEF52127.1"/>
    <property type="molecule type" value="Genomic_DNA"/>
</dbReference>
<evidence type="ECO:0000256" key="7">
    <source>
        <dbReference type="ARBA" id="ARBA00022723"/>
    </source>
</evidence>
<evidence type="ECO:0000256" key="1">
    <source>
        <dbReference type="ARBA" id="ARBA00000695"/>
    </source>
</evidence>
<dbReference type="InterPro" id="IPR011050">
    <property type="entry name" value="Pectin_lyase_fold/virulence"/>
</dbReference>